<reference evidence="2 3" key="1">
    <citation type="journal article" date="2011" name="J. Bacteriol.">
        <title>Complete genome sequence of the thermoacidophilic crenarchaeon Thermoproteus uzoniensis 768-20.</title>
        <authorList>
            <person name="Mardanov A.V."/>
            <person name="Gumerov V.M."/>
            <person name="Beletsky A.V."/>
            <person name="Prokofeva M.I."/>
            <person name="Bonch-Osmolovskaya E.A."/>
            <person name="Ravin N.V."/>
            <person name="Skryabin K.G."/>
        </authorList>
    </citation>
    <scope>NUCLEOTIDE SEQUENCE [LARGE SCALE GENOMIC DNA]</scope>
    <source>
        <strain evidence="2 3">768-20</strain>
    </source>
</reference>
<sequence>MRSLIIALAAAAAVAIALYALAPYLTGAGTPQASQTAPPAGSTTSAGASTAASTSTSSASASSTTSETVASTTSQPAAQTSTTATLTSAPTFAGAPRPNITLVLETAVVNTTRLPANATLIFRAENRGEAPGVVYVNGTAVRLRPGEAAELNFTVAVSRAGANYVLLYINGTPAVYRFTTLYYTPVFAAEPVTVRTYRLPALVVVNVTVRNVGNYTGYFNGVAVPPGGNATAQVEINATAAGTYWVKADGVPVEVHVVYLATGYSVAIWSPTVEAAPGEPVPVGFLIKNTGNATEALTVNGTLYVLRPGESVWANYTVPAYSRRPVALIVNGTTWRWALNVSIIAVNALLNIGGGVYNPALSPQIVISSSQSAVPYTWIISTNATERAVALVINGTVYTVQPGGRLLINGTLQARLNDWNTVSVVVNGTAYSIQVYVELKPPTLYVAQITGLSFTDRRTYIEYASCSGTPIGSVPFTATVYSMSGSVTYSGNTITFSGSITVYIDILGKTITASYSGSSTNGVGQVTSTIGHYTIAVSFSGGTVTSVTVNGQPVSCGTSIIPIPAFMYQKPPTGTIDAVSFASRIADLFAKGGSDAIVDAYYNGRYVVLVDASGNTMTYSGGAINGPLQVSIYGQISVS</sequence>
<evidence type="ECO:0000313" key="3">
    <source>
        <dbReference type="Proteomes" id="UP000008138"/>
    </source>
</evidence>
<feature type="compositionally biased region" description="Low complexity" evidence="1">
    <location>
        <begin position="33"/>
        <end position="90"/>
    </location>
</feature>
<evidence type="ECO:0000256" key="1">
    <source>
        <dbReference type="SAM" id="MobiDB-lite"/>
    </source>
</evidence>
<reference key="2">
    <citation type="submission" date="2011-03" db="EMBL/GenBank/DDBJ databases">
        <title>Complete genome sequence of the thermoacidophilic crenarchaeon Thermoproteus uzoniensis 768-20.</title>
        <authorList>
            <person name="Mardanov A.V."/>
            <person name="Gumerov V.M."/>
            <person name="Beletsky A.V."/>
            <person name="Prokofeva M.I."/>
            <person name="Bonch-Osmolovskaya E.A."/>
            <person name="Ravin N.V."/>
            <person name="Skryabin K.G."/>
        </authorList>
    </citation>
    <scope>NUCLEOTIDE SEQUENCE</scope>
    <source>
        <strain>768-20</strain>
    </source>
</reference>
<dbReference type="AlphaFoldDB" id="F2L2M5"/>
<dbReference type="Proteomes" id="UP000008138">
    <property type="component" value="Chromosome"/>
</dbReference>
<evidence type="ECO:0000313" key="2">
    <source>
        <dbReference type="EMBL" id="AEA13073.1"/>
    </source>
</evidence>
<protein>
    <submittedName>
        <fullName evidence="2">Uncharacterized protein</fullName>
    </submittedName>
</protein>
<proteinExistence type="predicted"/>
<dbReference type="RefSeq" id="WP_013680408.1">
    <property type="nucleotide sequence ID" value="NC_015315.1"/>
</dbReference>
<keyword evidence="3" id="KW-1185">Reference proteome</keyword>
<dbReference type="EMBL" id="CP002590">
    <property type="protein sequence ID" value="AEA13073.1"/>
    <property type="molecule type" value="Genomic_DNA"/>
</dbReference>
<dbReference type="eggNOG" id="arCOG05462">
    <property type="taxonomic scope" value="Archaea"/>
</dbReference>
<dbReference type="KEGG" id="tuz:TUZN_1606"/>
<dbReference type="GeneID" id="10361126"/>
<organism evidence="2 3">
    <name type="scientific">Thermoproteus uzoniensis (strain 768-20)</name>
    <dbReference type="NCBI Taxonomy" id="999630"/>
    <lineage>
        <taxon>Archaea</taxon>
        <taxon>Thermoproteota</taxon>
        <taxon>Thermoprotei</taxon>
        <taxon>Thermoproteales</taxon>
        <taxon>Thermoproteaceae</taxon>
        <taxon>Thermoproteus</taxon>
    </lineage>
</organism>
<accession>F2L2M5</accession>
<feature type="region of interest" description="Disordered" evidence="1">
    <location>
        <begin position="30"/>
        <end position="90"/>
    </location>
</feature>
<gene>
    <name evidence="2" type="ordered locus">TUZN_1606</name>
</gene>
<name>F2L2M5_THEU7</name>
<dbReference type="HOGENOM" id="CLU_431910_0_0_2"/>
<dbReference type="STRING" id="999630.TUZN_1606"/>